<dbReference type="InterPro" id="IPR027417">
    <property type="entry name" value="P-loop_NTPase"/>
</dbReference>
<protein>
    <recommendedName>
        <fullName evidence="3">Sulfotransferase family protein</fullName>
    </recommendedName>
</protein>
<dbReference type="Gene3D" id="3.40.50.300">
    <property type="entry name" value="P-loop containing nucleotide triphosphate hydrolases"/>
    <property type="match status" value="1"/>
</dbReference>
<dbReference type="Proteomes" id="UP000244077">
    <property type="component" value="Unassembled WGS sequence"/>
</dbReference>
<evidence type="ECO:0000313" key="2">
    <source>
        <dbReference type="Proteomes" id="UP000244077"/>
    </source>
</evidence>
<dbReference type="Pfam" id="PF17784">
    <property type="entry name" value="Sulfotransfer_4"/>
    <property type="match status" value="1"/>
</dbReference>
<reference evidence="1 2" key="1">
    <citation type="submission" date="2018-04" db="EMBL/GenBank/DDBJ databases">
        <title>Genomic Encyclopedia of Archaeal and Bacterial Type Strains, Phase II (KMG-II): from individual species to whole genera.</title>
        <authorList>
            <person name="Goeker M."/>
        </authorList>
    </citation>
    <scope>NUCLEOTIDE SEQUENCE [LARGE SCALE GENOMIC DNA]</scope>
    <source>
        <strain evidence="1 2">DSM 100434</strain>
    </source>
</reference>
<keyword evidence="2" id="KW-1185">Reference proteome</keyword>
<accession>A0A2T5HGN6</accession>
<dbReference type="OrthoDB" id="7976614at2"/>
<dbReference type="RefSeq" id="WP_107816952.1">
    <property type="nucleotide sequence ID" value="NZ_QAOH01000009.1"/>
</dbReference>
<evidence type="ECO:0000313" key="1">
    <source>
        <dbReference type="EMBL" id="PTQ70730.1"/>
    </source>
</evidence>
<dbReference type="PANTHER" id="PTHR36978:SF4">
    <property type="entry name" value="P-LOOP CONTAINING NUCLEOSIDE TRIPHOSPHATE HYDROLASE PROTEIN"/>
    <property type="match status" value="1"/>
</dbReference>
<comment type="caution">
    <text evidence="1">The sequence shown here is derived from an EMBL/GenBank/DDBJ whole genome shotgun (WGS) entry which is preliminary data.</text>
</comment>
<dbReference type="EMBL" id="QAOH01000009">
    <property type="protein sequence ID" value="PTQ70730.1"/>
    <property type="molecule type" value="Genomic_DNA"/>
</dbReference>
<dbReference type="PANTHER" id="PTHR36978">
    <property type="entry name" value="P-LOOP CONTAINING NUCLEOTIDE TRIPHOSPHATE HYDROLASE"/>
    <property type="match status" value="1"/>
</dbReference>
<sequence>MSRSPDRPKVFILGFNKTATTALHQWFKLSGYRSFHWGELPKKNKPGRYLANILISNITCGRPPLETIEDFDCYSEFSNVRDDYFLEANYFFDKLYEAYPNAYFILNTRSTESWIRSRIRHQSNGFGSFIDRALRAMGQRQDVLERHWEAYKPQFEARMRDFFAERPEARFCEYHITQDRPEKLIAFLQEHYTLPLENFGVHNAEATA</sequence>
<dbReference type="AlphaFoldDB" id="A0A2T5HGN6"/>
<dbReference type="SUPFAM" id="SSF52540">
    <property type="entry name" value="P-loop containing nucleoside triphosphate hydrolases"/>
    <property type="match status" value="1"/>
</dbReference>
<name>A0A2T5HGN6_9RHOB</name>
<gene>
    <name evidence="1" type="ORF">C8N42_10959</name>
</gene>
<dbReference type="InterPro" id="IPR040632">
    <property type="entry name" value="Sulfotransfer_4"/>
</dbReference>
<organism evidence="1 2">
    <name type="scientific">Celeribacter persicus</name>
    <dbReference type="NCBI Taxonomy" id="1651082"/>
    <lineage>
        <taxon>Bacteria</taxon>
        <taxon>Pseudomonadati</taxon>
        <taxon>Pseudomonadota</taxon>
        <taxon>Alphaproteobacteria</taxon>
        <taxon>Rhodobacterales</taxon>
        <taxon>Roseobacteraceae</taxon>
        <taxon>Celeribacter</taxon>
    </lineage>
</organism>
<proteinExistence type="predicted"/>
<evidence type="ECO:0008006" key="3">
    <source>
        <dbReference type="Google" id="ProtNLM"/>
    </source>
</evidence>